<dbReference type="EMBL" id="JARVII010000001">
    <property type="protein sequence ID" value="MDG9698233.1"/>
    <property type="molecule type" value="Genomic_DNA"/>
</dbReference>
<comment type="subcellular location">
    <subcellularLocation>
        <location evidence="1 9">Cell outer membrane</location>
        <topology evidence="1 9">Multi-pass membrane protein</topology>
    </subcellularLocation>
</comment>
<evidence type="ECO:0000256" key="2">
    <source>
        <dbReference type="ARBA" id="ARBA00009810"/>
    </source>
</evidence>
<keyword evidence="4 9" id="KW-1134">Transmembrane beta strand</keyword>
<dbReference type="GO" id="GO:0015344">
    <property type="term" value="F:siderophore uptake transmembrane transporter activity"/>
    <property type="evidence" value="ECO:0007669"/>
    <property type="project" value="TreeGrafter"/>
</dbReference>
<dbReference type="PANTHER" id="PTHR32552">
    <property type="entry name" value="FERRICHROME IRON RECEPTOR-RELATED"/>
    <property type="match status" value="1"/>
</dbReference>
<evidence type="ECO:0000256" key="5">
    <source>
        <dbReference type="ARBA" id="ARBA00022692"/>
    </source>
</evidence>
<evidence type="ECO:0000256" key="6">
    <source>
        <dbReference type="ARBA" id="ARBA00023136"/>
    </source>
</evidence>
<proteinExistence type="inferred from homology"/>
<accession>A0AAW6RCX5</accession>
<keyword evidence="3 9" id="KW-0813">Transport</keyword>
<dbReference type="AlphaFoldDB" id="A0AAW6RCX5"/>
<keyword evidence="13" id="KW-1185">Reference proteome</keyword>
<dbReference type="PROSITE" id="PS52016">
    <property type="entry name" value="TONB_DEPENDENT_REC_3"/>
    <property type="match status" value="1"/>
</dbReference>
<dbReference type="Proteomes" id="UP001237156">
    <property type="component" value="Unassembled WGS sequence"/>
</dbReference>
<dbReference type="InterPro" id="IPR012910">
    <property type="entry name" value="Plug_dom"/>
</dbReference>
<evidence type="ECO:0000256" key="1">
    <source>
        <dbReference type="ARBA" id="ARBA00004571"/>
    </source>
</evidence>
<keyword evidence="8 9" id="KW-0998">Cell outer membrane</keyword>
<keyword evidence="6 9" id="KW-0472">Membrane</keyword>
<evidence type="ECO:0000313" key="13">
    <source>
        <dbReference type="Proteomes" id="UP001237156"/>
    </source>
</evidence>
<organism evidence="12 13">
    <name type="scientific">Ottowia cancrivicina</name>
    <dbReference type="NCBI Taxonomy" id="3040346"/>
    <lineage>
        <taxon>Bacteria</taxon>
        <taxon>Pseudomonadati</taxon>
        <taxon>Pseudomonadota</taxon>
        <taxon>Betaproteobacteria</taxon>
        <taxon>Burkholderiales</taxon>
        <taxon>Comamonadaceae</taxon>
        <taxon>Ottowia</taxon>
    </lineage>
</organism>
<evidence type="ECO:0000256" key="4">
    <source>
        <dbReference type="ARBA" id="ARBA00022452"/>
    </source>
</evidence>
<protein>
    <submittedName>
        <fullName evidence="12">TonB-dependent receptor plug domain-containing protein</fullName>
    </submittedName>
</protein>
<evidence type="ECO:0000256" key="7">
    <source>
        <dbReference type="ARBA" id="ARBA00023170"/>
    </source>
</evidence>
<evidence type="ECO:0000313" key="12">
    <source>
        <dbReference type="EMBL" id="MDG9698233.1"/>
    </source>
</evidence>
<evidence type="ECO:0000256" key="8">
    <source>
        <dbReference type="ARBA" id="ARBA00023237"/>
    </source>
</evidence>
<dbReference type="Pfam" id="PF07715">
    <property type="entry name" value="Plug"/>
    <property type="match status" value="1"/>
</dbReference>
<evidence type="ECO:0000259" key="11">
    <source>
        <dbReference type="Pfam" id="PF07715"/>
    </source>
</evidence>
<gene>
    <name evidence="12" type="ORF">QB898_00595</name>
</gene>
<dbReference type="PANTHER" id="PTHR32552:SF82">
    <property type="entry name" value="FCUA PROTEIN"/>
    <property type="match status" value="1"/>
</dbReference>
<reference evidence="12 13" key="1">
    <citation type="submission" date="2023-04" db="EMBL/GenBank/DDBJ databases">
        <title>Ottowia paracancer sp. nov., isolated from human stomach.</title>
        <authorList>
            <person name="Song Y."/>
        </authorList>
    </citation>
    <scope>NUCLEOTIDE SEQUENCE [LARGE SCALE GENOMIC DNA]</scope>
    <source>
        <strain evidence="12 13">10c7w1</strain>
    </source>
</reference>
<comment type="caution">
    <text evidence="12">The sequence shown here is derived from an EMBL/GenBank/DDBJ whole genome shotgun (WGS) entry which is preliminary data.</text>
</comment>
<evidence type="ECO:0000256" key="3">
    <source>
        <dbReference type="ARBA" id="ARBA00022448"/>
    </source>
</evidence>
<sequence length="390" mass="42141">MNPAPLFSRSTFRFSCLALAAASLCAPLHAQQAHDEEEESADEATLQTVAVTSARAQGLAPQTVEAGTFRGASIMEVPSTVNVITREALEQQAVEGLYEAVRNTAGVTRQQNAGDTYDQIVIRGMEVQNRTNYRLNGAMPIMNFSQVPMEDKERVEVLKGASALYYGFTSPAGVVNYVTKRAGKAPVTSLGLRVNEHGSAVASVDVGHRFGAQEQFGLRVNAAGGVLGSHLDGVRKGRRAFFSAAFDWRASSRLLLKADFEYDKRRITEQAAVGLPAAVNGRITLPRPVDPTRLVGPAWADFEATTINALLRADYALNDNWALTVEAGHSEMERDRRLPIFRFARAADVATGQGFIRGNMQTIRLNPTWGAPSCSAASKAALWSTASPWA</sequence>
<dbReference type="Gene3D" id="2.170.130.10">
    <property type="entry name" value="TonB-dependent receptor, plug domain"/>
    <property type="match status" value="1"/>
</dbReference>
<dbReference type="InterPro" id="IPR037066">
    <property type="entry name" value="Plug_dom_sf"/>
</dbReference>
<dbReference type="Gene3D" id="2.40.170.20">
    <property type="entry name" value="TonB-dependent receptor, beta-barrel domain"/>
    <property type="match status" value="1"/>
</dbReference>
<keyword evidence="5 9" id="KW-0812">Transmembrane</keyword>
<evidence type="ECO:0000256" key="9">
    <source>
        <dbReference type="PROSITE-ProRule" id="PRU01360"/>
    </source>
</evidence>
<dbReference type="InterPro" id="IPR039426">
    <property type="entry name" value="TonB-dep_rcpt-like"/>
</dbReference>
<feature type="domain" description="TonB-dependent receptor plug" evidence="11">
    <location>
        <begin position="74"/>
        <end position="174"/>
    </location>
</feature>
<name>A0AAW6RCX5_9BURK</name>
<comment type="similarity">
    <text evidence="2 9">Belongs to the TonB-dependent receptor family.</text>
</comment>
<keyword evidence="10" id="KW-0732">Signal</keyword>
<feature type="signal peptide" evidence="10">
    <location>
        <begin position="1"/>
        <end position="30"/>
    </location>
</feature>
<keyword evidence="7 12" id="KW-0675">Receptor</keyword>
<dbReference type="GO" id="GO:0009279">
    <property type="term" value="C:cell outer membrane"/>
    <property type="evidence" value="ECO:0007669"/>
    <property type="project" value="UniProtKB-SubCell"/>
</dbReference>
<dbReference type="InterPro" id="IPR036942">
    <property type="entry name" value="Beta-barrel_TonB_sf"/>
</dbReference>
<evidence type="ECO:0000256" key="10">
    <source>
        <dbReference type="SAM" id="SignalP"/>
    </source>
</evidence>
<dbReference type="SUPFAM" id="SSF56935">
    <property type="entry name" value="Porins"/>
    <property type="match status" value="1"/>
</dbReference>
<dbReference type="RefSeq" id="WP_279523381.1">
    <property type="nucleotide sequence ID" value="NZ_JARVII010000001.1"/>
</dbReference>
<feature type="chain" id="PRO_5043891097" evidence="10">
    <location>
        <begin position="31"/>
        <end position="390"/>
    </location>
</feature>